<proteinExistence type="predicted"/>
<evidence type="ECO:0000313" key="2">
    <source>
        <dbReference type="EMBL" id="XBV84390.1"/>
    </source>
</evidence>
<gene>
    <name evidence="2" type="ORF">ABOD76_13165</name>
</gene>
<dbReference type="RefSeq" id="WP_350242427.1">
    <property type="nucleotide sequence ID" value="NZ_CP158299.1"/>
</dbReference>
<keyword evidence="1" id="KW-0732">Signal</keyword>
<protein>
    <submittedName>
        <fullName evidence="2">Uncharacterized protein</fullName>
    </submittedName>
</protein>
<dbReference type="EMBL" id="CP158299">
    <property type="protein sequence ID" value="XBV84390.1"/>
    <property type="molecule type" value="Genomic_DNA"/>
</dbReference>
<feature type="chain" id="PRO_5043750539" evidence="1">
    <location>
        <begin position="18"/>
        <end position="179"/>
    </location>
</feature>
<name>A0AAU7U7Q4_9DEIO</name>
<evidence type="ECO:0000256" key="1">
    <source>
        <dbReference type="SAM" id="SignalP"/>
    </source>
</evidence>
<sequence>MKHLALGLLLVAASAHALQITLAPRPAHGEVIVEVQLQDGGRVSPEETLLMGFRDLRELESRAWKTPVPGYTSSACPRDAPVVRACFSGFSIPDSETSTGRPGSTGESPPLQFPWYAIQQQGRNTVQLMWELRPLGGSLLSVRLSATASDSHVNVRQLENRYLALFLGLPGIRLVSHGR</sequence>
<feature type="signal peptide" evidence="1">
    <location>
        <begin position="1"/>
        <end position="17"/>
    </location>
</feature>
<reference evidence="2" key="1">
    <citation type="submission" date="2024-06" db="EMBL/GenBank/DDBJ databases">
        <title>Draft Genome Sequence of Deinococcus sonorensis Type Strain KR-87, a Biofilm Producing Representative of the Genus Deinococcus.</title>
        <authorList>
            <person name="Boren L.S."/>
            <person name="Grosso R.A."/>
            <person name="Hugenberg-Cox A.N."/>
            <person name="Hill J.T.E."/>
            <person name="Albert C.M."/>
            <person name="Tuohy J.M."/>
        </authorList>
    </citation>
    <scope>NUCLEOTIDE SEQUENCE</scope>
    <source>
        <strain evidence="2">KR-87</strain>
    </source>
</reference>
<organism evidence="2">
    <name type="scientific">Deinococcus sonorensis KR-87</name>
    <dbReference type="NCBI Taxonomy" id="694439"/>
    <lineage>
        <taxon>Bacteria</taxon>
        <taxon>Thermotogati</taxon>
        <taxon>Deinococcota</taxon>
        <taxon>Deinococci</taxon>
        <taxon>Deinococcales</taxon>
        <taxon>Deinococcaceae</taxon>
        <taxon>Deinococcus</taxon>
    </lineage>
</organism>
<dbReference type="AlphaFoldDB" id="A0AAU7U7Q4"/>
<dbReference type="KEGG" id="dsc:ABOD76_13165"/>
<accession>A0AAU7U7Q4</accession>